<dbReference type="KEGG" id="lpan:LPMP_354020"/>
<evidence type="ECO:0000256" key="1">
    <source>
        <dbReference type="SAM" id="Phobius"/>
    </source>
</evidence>
<dbReference type="VEuPathDB" id="TriTrypDB:LPAL13_350048200"/>
<dbReference type="eggNOG" id="ENOG502SA30">
    <property type="taxonomic scope" value="Eukaryota"/>
</dbReference>
<evidence type="ECO:0000313" key="2">
    <source>
        <dbReference type="EMBL" id="AIO02537.1"/>
    </source>
</evidence>
<reference evidence="2 3" key="1">
    <citation type="journal article" date="2015" name="Sci. Rep.">
        <title>The genome of Leishmania panamensis: insights into genomics of the L. (Viannia) subgenus.</title>
        <authorList>
            <person name="Llanes A."/>
            <person name="Restrepo C.M."/>
            <person name="Vecchio G.D."/>
            <person name="Anguizola F.J."/>
            <person name="Lleonart R."/>
        </authorList>
    </citation>
    <scope>NUCLEOTIDE SEQUENCE [LARGE SCALE GENOMIC DNA]</scope>
    <source>
        <strain evidence="2 3">MHOM/PA/94/PSC-1</strain>
    </source>
</reference>
<protein>
    <submittedName>
        <fullName evidence="2">Uncharacterized protein</fullName>
    </submittedName>
</protein>
<feature type="transmembrane region" description="Helical" evidence="1">
    <location>
        <begin position="73"/>
        <end position="103"/>
    </location>
</feature>
<feature type="transmembrane region" description="Helical" evidence="1">
    <location>
        <begin position="39"/>
        <end position="61"/>
    </location>
</feature>
<keyword evidence="3" id="KW-1185">Reference proteome</keyword>
<dbReference type="Proteomes" id="UP000063063">
    <property type="component" value="Chromosome 35"/>
</dbReference>
<dbReference type="VEuPathDB" id="TriTrypDB:LPMP_354020"/>
<gene>
    <name evidence="2" type="ORF">LPMP_354020</name>
</gene>
<dbReference type="EMBL" id="CP009404">
    <property type="protein sequence ID" value="AIO02537.1"/>
    <property type="molecule type" value="Genomic_DNA"/>
</dbReference>
<proteinExistence type="predicted"/>
<dbReference type="GeneID" id="22579430"/>
<keyword evidence="1" id="KW-1133">Transmembrane helix</keyword>
<keyword evidence="1" id="KW-0472">Membrane</keyword>
<dbReference type="RefSeq" id="XP_010703337.1">
    <property type="nucleotide sequence ID" value="XM_010705035.1"/>
</dbReference>
<organism evidence="2 3">
    <name type="scientific">Leishmania panamensis</name>
    <dbReference type="NCBI Taxonomy" id="5679"/>
    <lineage>
        <taxon>Eukaryota</taxon>
        <taxon>Discoba</taxon>
        <taxon>Euglenozoa</taxon>
        <taxon>Kinetoplastea</taxon>
        <taxon>Metakinetoplastina</taxon>
        <taxon>Trypanosomatida</taxon>
        <taxon>Trypanosomatidae</taxon>
        <taxon>Leishmaniinae</taxon>
        <taxon>Leishmania</taxon>
        <taxon>Leishmania guyanensis species complex</taxon>
    </lineage>
</organism>
<dbReference type="OrthoDB" id="272574at2759"/>
<evidence type="ECO:0000313" key="3">
    <source>
        <dbReference type="Proteomes" id="UP000063063"/>
    </source>
</evidence>
<accession>A0A088SL55</accession>
<keyword evidence="1" id="KW-0812">Transmembrane</keyword>
<name>A0A088SL55_LEIPA</name>
<dbReference type="AlphaFoldDB" id="A0A088SL55"/>
<sequence length="133" mass="13880">MMLIIAAAAAIFILASGAVLLYGAASILAGGFFRLALGALLMGMSLSVIFSSTANILLVTFSRYDLEQKPPILFLRSFLAAMGQPTLTGVIGLSLVALISMAASKVRVMVEEMDILIRSHAAYVARSGRSAAA</sequence>